<evidence type="ECO:0000256" key="2">
    <source>
        <dbReference type="RuleBase" id="RU000411"/>
    </source>
</evidence>
<dbReference type="Pfam" id="PF00079">
    <property type="entry name" value="Serpin"/>
    <property type="match status" value="1"/>
</dbReference>
<evidence type="ECO:0000313" key="5">
    <source>
        <dbReference type="Proteomes" id="UP000267027"/>
    </source>
</evidence>
<proteinExistence type="inferred from homology"/>
<dbReference type="PANTHER" id="PTHR11461:SF211">
    <property type="entry name" value="GH10112P-RELATED"/>
    <property type="match status" value="1"/>
</dbReference>
<comment type="similarity">
    <text evidence="1 2">Belongs to the serpin family.</text>
</comment>
<dbReference type="OMA" id="WAAINES"/>
<dbReference type="GO" id="GO:0005615">
    <property type="term" value="C:extracellular space"/>
    <property type="evidence" value="ECO:0007669"/>
    <property type="project" value="InterPro"/>
</dbReference>
<dbReference type="InterPro" id="IPR042185">
    <property type="entry name" value="Serpin_sf_2"/>
</dbReference>
<dbReference type="InterPro" id="IPR036186">
    <property type="entry name" value="Serpin_sf"/>
</dbReference>
<evidence type="ECO:0000259" key="3">
    <source>
        <dbReference type="SMART" id="SM00093"/>
    </source>
</evidence>
<dbReference type="STRING" id="334426.A0A158PIY3"/>
<dbReference type="PROSITE" id="PS00284">
    <property type="entry name" value="SERPIN"/>
    <property type="match status" value="1"/>
</dbReference>
<evidence type="ECO:0000313" key="4">
    <source>
        <dbReference type="EMBL" id="VDM59679.1"/>
    </source>
</evidence>
<dbReference type="InterPro" id="IPR023796">
    <property type="entry name" value="Serpin_dom"/>
</dbReference>
<gene>
    <name evidence="4" type="ORF">ACOC_LOCUS8094</name>
</gene>
<dbReference type="InterPro" id="IPR000215">
    <property type="entry name" value="Serpin_fam"/>
</dbReference>
<dbReference type="Proteomes" id="UP000267027">
    <property type="component" value="Unassembled WGS sequence"/>
</dbReference>
<dbReference type="PANTHER" id="PTHR11461">
    <property type="entry name" value="SERINE PROTEASE INHIBITOR, SERPIN"/>
    <property type="match status" value="1"/>
</dbReference>
<name>A0A158PIY3_ANGCS</name>
<dbReference type="InterPro" id="IPR042178">
    <property type="entry name" value="Serpin_sf_1"/>
</dbReference>
<dbReference type="AlphaFoldDB" id="A0A158PIY3"/>
<dbReference type="WBParaSite" id="ACOC_0000809301-mRNA-1">
    <property type="protein sequence ID" value="ACOC_0000809301-mRNA-1"/>
    <property type="gene ID" value="ACOC_0000809301"/>
</dbReference>
<sequence length="331" mass="37060">MTVTISIFDEHACLLAKALNVFLASQMDFGLNLLRWAAINESLVLSPASIIFALTVIQAGANCKTKAQLNSVLCKGASDLEIHHHYSKLAMNISEARHGVQSMIANGFFMEYVLAIFGYLNLLPSSKKPSKHFTIINEYRELIEKNYNAKVEACDFQSPHRAAKVVYMRIREAQRLYAENEDMKVLSLQYKDANYAFSILLPKKRFGLDALRNKLSGEKILKILAELKLANVSIESNFMLKPALISMNVTEIFTKNADLTGTVRPPHLYISDANHRAIIEMDEESTTAAAATNSKVSYKSLKSELKAFLANHPFIFVVTMSSHPLFMGQFT</sequence>
<evidence type="ECO:0000256" key="1">
    <source>
        <dbReference type="ARBA" id="ARBA00009500"/>
    </source>
</evidence>
<protein>
    <submittedName>
        <fullName evidence="6">SERPIN domain-containing protein</fullName>
    </submittedName>
</protein>
<dbReference type="InterPro" id="IPR023795">
    <property type="entry name" value="Serpin_CS"/>
</dbReference>
<keyword evidence="5" id="KW-1185">Reference proteome</keyword>
<dbReference type="SMART" id="SM00093">
    <property type="entry name" value="SERPIN"/>
    <property type="match status" value="1"/>
</dbReference>
<dbReference type="SUPFAM" id="SSF56574">
    <property type="entry name" value="Serpins"/>
    <property type="match status" value="1"/>
</dbReference>
<dbReference type="Gene3D" id="3.30.497.10">
    <property type="entry name" value="Antithrombin, subunit I, domain 2"/>
    <property type="match status" value="2"/>
</dbReference>
<dbReference type="Gene3D" id="2.30.39.10">
    <property type="entry name" value="Alpha-1-antitrypsin, domain 1"/>
    <property type="match status" value="1"/>
</dbReference>
<reference evidence="6" key="1">
    <citation type="submission" date="2016-04" db="UniProtKB">
        <authorList>
            <consortium name="WormBaseParasite"/>
        </authorList>
    </citation>
    <scope>IDENTIFICATION</scope>
</reference>
<organism evidence="6">
    <name type="scientific">Angiostrongylus costaricensis</name>
    <name type="common">Nematode worm</name>
    <dbReference type="NCBI Taxonomy" id="334426"/>
    <lineage>
        <taxon>Eukaryota</taxon>
        <taxon>Metazoa</taxon>
        <taxon>Ecdysozoa</taxon>
        <taxon>Nematoda</taxon>
        <taxon>Chromadorea</taxon>
        <taxon>Rhabditida</taxon>
        <taxon>Rhabditina</taxon>
        <taxon>Rhabditomorpha</taxon>
        <taxon>Strongyloidea</taxon>
        <taxon>Metastrongylidae</taxon>
        <taxon>Angiostrongylus</taxon>
    </lineage>
</organism>
<dbReference type="EMBL" id="UYYA01004115">
    <property type="protein sequence ID" value="VDM59679.1"/>
    <property type="molecule type" value="Genomic_DNA"/>
</dbReference>
<evidence type="ECO:0000313" key="6">
    <source>
        <dbReference type="WBParaSite" id="ACOC_0000809301-mRNA-1"/>
    </source>
</evidence>
<reference evidence="4 5" key="2">
    <citation type="submission" date="2018-11" db="EMBL/GenBank/DDBJ databases">
        <authorList>
            <consortium name="Pathogen Informatics"/>
        </authorList>
    </citation>
    <scope>NUCLEOTIDE SEQUENCE [LARGE SCALE GENOMIC DNA]</scope>
    <source>
        <strain evidence="4 5">Costa Rica</strain>
    </source>
</reference>
<feature type="domain" description="Serpin" evidence="3">
    <location>
        <begin position="31"/>
        <end position="331"/>
    </location>
</feature>
<dbReference type="GO" id="GO:0004867">
    <property type="term" value="F:serine-type endopeptidase inhibitor activity"/>
    <property type="evidence" value="ECO:0007669"/>
    <property type="project" value="InterPro"/>
</dbReference>
<dbReference type="OrthoDB" id="9518664at2759"/>
<accession>A0A158PIY3</accession>